<protein>
    <submittedName>
        <fullName evidence="1">Biofilm surface layer hydrophobin BslB</fullName>
    </submittedName>
</protein>
<sequence length="166" mass="18445">MAKFQQSFRGKCHAKKNFIRIFIIHQFSCFTINLTSFGEAHAQSALIEAKTINSTKEWTTSDIEVTYKPNAVLSLGAVEFQFPDGFHATTRDSVNGRTLKETQILNDGKTVRLPLTLDLLGASEFDLVMVRKTLPRAGTYTIKGDVVNGLGIGSFYAETQLVIDPR</sequence>
<reference evidence="1" key="1">
    <citation type="submission" date="2025-02" db="EMBL/GenBank/DDBJ databases">
        <title>Complete genome sequences of 52 Bacillus and Priestia strains isolated from West-African fermentations and 26 reference strains from the DSMZ collection.</title>
        <authorList>
            <person name="Wiedenbein E.S."/>
            <person name="Canoy T.S."/>
            <person name="Hui Y."/>
            <person name="Parkouda C."/>
            <person name="Dawende C."/>
            <person name="Ametefe E."/>
            <person name="Jespersen L."/>
            <person name="Nielsen D.S."/>
        </authorList>
    </citation>
    <scope>NUCLEOTIDE SEQUENCE</scope>
    <source>
        <strain evidence="1">PRO122</strain>
    </source>
</reference>
<evidence type="ECO:0000313" key="2">
    <source>
        <dbReference type="Proteomes" id="UP001217185"/>
    </source>
</evidence>
<accession>A0AC61Z7J0</accession>
<organism evidence="1 2">
    <name type="scientific">Bacillus subtilis</name>
    <dbReference type="NCBI Taxonomy" id="1423"/>
    <lineage>
        <taxon>Bacteria</taxon>
        <taxon>Bacillati</taxon>
        <taxon>Bacillota</taxon>
        <taxon>Bacilli</taxon>
        <taxon>Bacillales</taxon>
        <taxon>Bacillaceae</taxon>
        <taxon>Bacillus</taxon>
    </lineage>
</organism>
<name>A0AC61Z7J0_BACIU</name>
<proteinExistence type="predicted"/>
<evidence type="ECO:0000313" key="1">
    <source>
        <dbReference type="EMBL" id="WGE08124.2"/>
    </source>
</evidence>
<dbReference type="EMBL" id="CP121756">
    <property type="protein sequence ID" value="WGE08124.2"/>
    <property type="molecule type" value="Genomic_DNA"/>
</dbReference>
<gene>
    <name evidence="1" type="primary">bslB</name>
    <name evidence="1" type="ORF">P5658_05725</name>
</gene>
<dbReference type="Proteomes" id="UP001217185">
    <property type="component" value="Chromosome"/>
</dbReference>